<dbReference type="RefSeq" id="WP_149754550.1">
    <property type="nucleotide sequence ID" value="NZ_FOMS01000002.1"/>
</dbReference>
<evidence type="ECO:0000313" key="3">
    <source>
        <dbReference type="Proteomes" id="UP000325289"/>
    </source>
</evidence>
<dbReference type="OrthoDB" id="7857490at2"/>
<feature type="signal peptide" evidence="1">
    <location>
        <begin position="1"/>
        <end position="19"/>
    </location>
</feature>
<reference evidence="2 3" key="1">
    <citation type="submission" date="2016-10" db="EMBL/GenBank/DDBJ databases">
        <authorList>
            <person name="Varghese N."/>
            <person name="Submissions S."/>
        </authorList>
    </citation>
    <scope>NUCLEOTIDE SEQUENCE [LARGE SCALE GENOMIC DNA]</scope>
    <source>
        <strain evidence="3">YIM D21,KCTC 23444,ACCC 10710</strain>
    </source>
</reference>
<protein>
    <recommendedName>
        <fullName evidence="4">MetA-pathway of phenol degradation</fullName>
    </recommendedName>
</protein>
<evidence type="ECO:0000313" key="2">
    <source>
        <dbReference type="EMBL" id="SFD65463.1"/>
    </source>
</evidence>
<evidence type="ECO:0000256" key="1">
    <source>
        <dbReference type="SAM" id="SignalP"/>
    </source>
</evidence>
<name>A0A1I1U9N2_9RHOB</name>
<keyword evidence="1" id="KW-0732">Signal</keyword>
<gene>
    <name evidence="2" type="ORF">SAMN04515678_102138</name>
</gene>
<evidence type="ECO:0008006" key="4">
    <source>
        <dbReference type="Google" id="ProtNLM"/>
    </source>
</evidence>
<organism evidence="2 3">
    <name type="scientific">Roseivivax sediminis</name>
    <dbReference type="NCBI Taxonomy" id="936889"/>
    <lineage>
        <taxon>Bacteria</taxon>
        <taxon>Pseudomonadati</taxon>
        <taxon>Pseudomonadota</taxon>
        <taxon>Alphaproteobacteria</taxon>
        <taxon>Rhodobacterales</taxon>
        <taxon>Roseobacteraceae</taxon>
        <taxon>Roseivivax</taxon>
    </lineage>
</organism>
<dbReference type="Proteomes" id="UP000325289">
    <property type="component" value="Unassembled WGS sequence"/>
</dbReference>
<keyword evidence="3" id="KW-1185">Reference proteome</keyword>
<sequence length="222" mass="24107">MRILAWACMVALICAATGAAAGAWPRERGTWYASGAVHLSWPRAIETWTSTEPTGRYDALYLEYGLTRKLTLGLDLGRAVSGEIKTIGFLQYPITPQDWPIKAAVQLGFGRIAGRQVVRPGLSLGRGWDGGWLAADALVEQPTDGARFDVKLDMTYGIKLPKERKLILQMQTGQQAGDPAFARFAPSVVFPLRGPLSLELGGTWGLTGDNSMGLKIGLWAEF</sequence>
<proteinExistence type="predicted"/>
<dbReference type="AlphaFoldDB" id="A0A1I1U9N2"/>
<accession>A0A1I1U9N2</accession>
<dbReference type="EMBL" id="FOMS01000002">
    <property type="protein sequence ID" value="SFD65463.1"/>
    <property type="molecule type" value="Genomic_DNA"/>
</dbReference>
<feature type="chain" id="PRO_5009301870" description="MetA-pathway of phenol degradation" evidence="1">
    <location>
        <begin position="20"/>
        <end position="222"/>
    </location>
</feature>